<evidence type="ECO:0000313" key="3">
    <source>
        <dbReference type="EMBL" id="OGY12396.1"/>
    </source>
</evidence>
<gene>
    <name evidence="3" type="ORF">A3F61_03805</name>
</gene>
<reference evidence="3 4" key="1">
    <citation type="journal article" date="2016" name="Nat. Commun.">
        <title>Thousands of microbial genomes shed light on interconnected biogeochemical processes in an aquifer system.</title>
        <authorList>
            <person name="Anantharaman K."/>
            <person name="Brown C.T."/>
            <person name="Hug L.A."/>
            <person name="Sharon I."/>
            <person name="Castelle C.J."/>
            <person name="Probst A.J."/>
            <person name="Thomas B.C."/>
            <person name="Singh A."/>
            <person name="Wilkins M.J."/>
            <person name="Karaoz U."/>
            <person name="Brodie E.L."/>
            <person name="Williams K.H."/>
            <person name="Hubbard S.S."/>
            <person name="Banfield J.F."/>
        </authorList>
    </citation>
    <scope>NUCLEOTIDE SEQUENCE [LARGE SCALE GENOMIC DNA]</scope>
</reference>
<dbReference type="SUPFAM" id="SSF143011">
    <property type="entry name" value="RelE-like"/>
    <property type="match status" value="1"/>
</dbReference>
<organism evidence="3 4">
    <name type="scientific">Candidatus Blackburnbacteria bacterium RIFCSPHIGHO2_12_FULL_41_13b</name>
    <dbReference type="NCBI Taxonomy" id="1797517"/>
    <lineage>
        <taxon>Bacteria</taxon>
        <taxon>Candidatus Blackburniibacteriota</taxon>
    </lineage>
</organism>
<comment type="caution">
    <text evidence="3">The sequence shown here is derived from an EMBL/GenBank/DDBJ whole genome shotgun (WGS) entry which is preliminary data.</text>
</comment>
<sequence length="85" mass="10055">MATKILFHREVEKDLKKLPKNIRERFFKRVKSIGQNPLSGIPLKGEFEGSRKVRLGDYRIVYQFSAKKKLALVYRIESRQGVYKK</sequence>
<evidence type="ECO:0000256" key="2">
    <source>
        <dbReference type="ARBA" id="ARBA00022649"/>
    </source>
</evidence>
<name>A0A1G1VAI4_9BACT</name>
<dbReference type="EMBL" id="MHCA01000018">
    <property type="protein sequence ID" value="OGY12396.1"/>
    <property type="molecule type" value="Genomic_DNA"/>
</dbReference>
<comment type="similarity">
    <text evidence="1">Belongs to the RelE toxin family.</text>
</comment>
<dbReference type="Gene3D" id="3.30.2310.20">
    <property type="entry name" value="RelE-like"/>
    <property type="match status" value="1"/>
</dbReference>
<dbReference type="PANTHER" id="PTHR35601:SF1">
    <property type="entry name" value="TOXIN RELE"/>
    <property type="match status" value="1"/>
</dbReference>
<proteinExistence type="inferred from homology"/>
<evidence type="ECO:0000256" key="1">
    <source>
        <dbReference type="ARBA" id="ARBA00006226"/>
    </source>
</evidence>
<keyword evidence="2" id="KW-1277">Toxin-antitoxin system</keyword>
<dbReference type="InterPro" id="IPR035093">
    <property type="entry name" value="RelE/ParE_toxin_dom_sf"/>
</dbReference>
<protein>
    <recommendedName>
        <fullName evidence="5">Addiction module antitoxin RelB</fullName>
    </recommendedName>
</protein>
<evidence type="ECO:0000313" key="4">
    <source>
        <dbReference type="Proteomes" id="UP000178272"/>
    </source>
</evidence>
<dbReference type="STRING" id="1797517.A3F61_03805"/>
<accession>A0A1G1VAI4</accession>
<dbReference type="AlphaFoldDB" id="A0A1G1VAI4"/>
<dbReference type="PANTHER" id="PTHR35601">
    <property type="entry name" value="TOXIN RELE"/>
    <property type="match status" value="1"/>
</dbReference>
<dbReference type="InterPro" id="IPR007712">
    <property type="entry name" value="RelE/ParE_toxin"/>
</dbReference>
<dbReference type="Proteomes" id="UP000178272">
    <property type="component" value="Unassembled WGS sequence"/>
</dbReference>
<evidence type="ECO:0008006" key="5">
    <source>
        <dbReference type="Google" id="ProtNLM"/>
    </source>
</evidence>
<dbReference type="Pfam" id="PF05016">
    <property type="entry name" value="ParE_toxin"/>
    <property type="match status" value="1"/>
</dbReference>